<reference evidence="1" key="2">
    <citation type="submission" date="2020-09" db="EMBL/GenBank/DDBJ databases">
        <authorList>
            <person name="Sun Q."/>
            <person name="Ohkuma M."/>
        </authorList>
    </citation>
    <scope>NUCLEOTIDE SEQUENCE</scope>
    <source>
        <strain evidence="1">JCM 19018</strain>
    </source>
</reference>
<comment type="caution">
    <text evidence="1">The sequence shown here is derived from an EMBL/GenBank/DDBJ whole genome shotgun (WGS) entry which is preliminary data.</text>
</comment>
<dbReference type="OrthoDB" id="221650at2157"/>
<evidence type="ECO:0000313" key="2">
    <source>
        <dbReference type="Proteomes" id="UP000614221"/>
    </source>
</evidence>
<protein>
    <recommendedName>
        <fullName evidence="3">DUF1102 domain-containing protein</fullName>
    </recommendedName>
</protein>
<dbReference type="AlphaFoldDB" id="A0A830EQJ7"/>
<evidence type="ECO:0008006" key="3">
    <source>
        <dbReference type="Google" id="ProtNLM"/>
    </source>
</evidence>
<sequence length="193" mass="20011">MRLNRRSVLLGLGTISATVGGAFGSGAFSSVEATRTVTLSTSDDASALVSFKQNPDKSYATDLITTDGSNSNGTIEIQQSDLHKRATTRFRDVLRITNNADKELSVSVNDDGGSSSITPDPNDLIGDVLDIRYNGDTIVDGSSDGDNAVSLSAGNSKDFTVVVDLRNGNKGEDISSINAIVFAARTAGASGTS</sequence>
<gene>
    <name evidence="1" type="ORF">GCM10009067_18930</name>
</gene>
<proteinExistence type="predicted"/>
<organism evidence="1 2">
    <name type="scientific">Haloarcula sebkhae</name>
    <dbReference type="NCBI Taxonomy" id="932660"/>
    <lineage>
        <taxon>Archaea</taxon>
        <taxon>Methanobacteriati</taxon>
        <taxon>Methanobacteriota</taxon>
        <taxon>Stenosarchaea group</taxon>
        <taxon>Halobacteria</taxon>
        <taxon>Halobacteriales</taxon>
        <taxon>Haloarculaceae</taxon>
        <taxon>Haloarcula</taxon>
    </lineage>
</organism>
<dbReference type="Proteomes" id="UP000614221">
    <property type="component" value="Unassembled WGS sequence"/>
</dbReference>
<dbReference type="EMBL" id="BMPD01000003">
    <property type="protein sequence ID" value="GGK66816.1"/>
    <property type="molecule type" value="Genomic_DNA"/>
</dbReference>
<name>A0A830EQJ7_9EURY</name>
<reference evidence="1" key="1">
    <citation type="journal article" date="2014" name="Int. J. Syst. Evol. Microbiol.">
        <title>Complete genome sequence of Corynebacterium casei LMG S-19264T (=DSM 44701T), isolated from a smear-ripened cheese.</title>
        <authorList>
            <consortium name="US DOE Joint Genome Institute (JGI-PGF)"/>
            <person name="Walter F."/>
            <person name="Albersmeier A."/>
            <person name="Kalinowski J."/>
            <person name="Ruckert C."/>
        </authorList>
    </citation>
    <scope>NUCLEOTIDE SEQUENCE</scope>
    <source>
        <strain evidence="1">JCM 19018</strain>
    </source>
</reference>
<accession>A0A830EQJ7</accession>
<evidence type="ECO:0000313" key="1">
    <source>
        <dbReference type="EMBL" id="GGK66816.1"/>
    </source>
</evidence>